<keyword evidence="1" id="KW-0677">Repeat</keyword>
<dbReference type="InterPro" id="IPR036770">
    <property type="entry name" value="Ankyrin_rpt-contain_sf"/>
</dbReference>
<feature type="repeat" description="ANK" evidence="3">
    <location>
        <begin position="1442"/>
        <end position="1466"/>
    </location>
</feature>
<dbReference type="GO" id="GO:0003824">
    <property type="term" value="F:catalytic activity"/>
    <property type="evidence" value="ECO:0007669"/>
    <property type="project" value="InterPro"/>
</dbReference>
<evidence type="ECO:0000313" key="6">
    <source>
        <dbReference type="EMBL" id="POR33318.1"/>
    </source>
</evidence>
<dbReference type="PROSITE" id="PS50297">
    <property type="entry name" value="ANK_REP_REGION"/>
    <property type="match status" value="9"/>
</dbReference>
<dbReference type="Gene3D" id="3.40.50.300">
    <property type="entry name" value="P-loop containing nucleotide triphosphate hydrolases"/>
    <property type="match status" value="1"/>
</dbReference>
<dbReference type="Proteomes" id="UP000237481">
    <property type="component" value="Unassembled WGS sequence"/>
</dbReference>
<dbReference type="OrthoDB" id="4927459at2759"/>
<dbReference type="SMART" id="SM00248">
    <property type="entry name" value="ANK"/>
    <property type="match status" value="13"/>
</dbReference>
<feature type="domain" description="Nucleoside phosphorylase" evidence="4">
    <location>
        <begin position="46"/>
        <end position="341"/>
    </location>
</feature>
<dbReference type="SUPFAM" id="SSF53167">
    <property type="entry name" value="Purine and uridine phosphorylases"/>
    <property type="match status" value="1"/>
</dbReference>
<dbReference type="EMBL" id="PKSG01000702">
    <property type="protein sequence ID" value="POR33318.1"/>
    <property type="molecule type" value="Genomic_DNA"/>
</dbReference>
<dbReference type="PANTHER" id="PTHR24173">
    <property type="entry name" value="ANKYRIN REPEAT CONTAINING"/>
    <property type="match status" value="1"/>
</dbReference>
<feature type="repeat" description="ANK" evidence="3">
    <location>
        <begin position="1340"/>
        <end position="1364"/>
    </location>
</feature>
<dbReference type="InterPro" id="IPR056884">
    <property type="entry name" value="NPHP3-like_N"/>
</dbReference>
<gene>
    <name evidence="6" type="ORF">TPAR_06484</name>
</gene>
<feature type="repeat" description="ANK" evidence="3">
    <location>
        <begin position="1064"/>
        <end position="1096"/>
    </location>
</feature>
<dbReference type="SUPFAM" id="SSF48403">
    <property type="entry name" value="Ankyrin repeat"/>
    <property type="match status" value="3"/>
</dbReference>
<organism evidence="6 7">
    <name type="scientific">Tolypocladium paradoxum</name>
    <dbReference type="NCBI Taxonomy" id="94208"/>
    <lineage>
        <taxon>Eukaryota</taxon>
        <taxon>Fungi</taxon>
        <taxon>Dikarya</taxon>
        <taxon>Ascomycota</taxon>
        <taxon>Pezizomycotina</taxon>
        <taxon>Sordariomycetes</taxon>
        <taxon>Hypocreomycetidae</taxon>
        <taxon>Hypocreales</taxon>
        <taxon>Ophiocordycipitaceae</taxon>
        <taxon>Tolypocladium</taxon>
    </lineage>
</organism>
<feature type="repeat" description="ANK" evidence="3">
    <location>
        <begin position="1163"/>
        <end position="1187"/>
    </location>
</feature>
<evidence type="ECO:0000259" key="5">
    <source>
        <dbReference type="Pfam" id="PF24883"/>
    </source>
</evidence>
<evidence type="ECO:0000259" key="4">
    <source>
        <dbReference type="Pfam" id="PF01048"/>
    </source>
</evidence>
<keyword evidence="2 3" id="KW-0040">ANK repeat</keyword>
<dbReference type="Gene3D" id="3.40.50.1580">
    <property type="entry name" value="Nucleoside phosphorylase domain"/>
    <property type="match status" value="1"/>
</dbReference>
<dbReference type="PANTHER" id="PTHR24173:SF74">
    <property type="entry name" value="ANKYRIN REPEAT DOMAIN-CONTAINING PROTEIN 16"/>
    <property type="match status" value="1"/>
</dbReference>
<name>A0A2S4KT10_9HYPO</name>
<dbReference type="PROSITE" id="PS50088">
    <property type="entry name" value="ANK_REPEAT"/>
    <property type="match status" value="9"/>
</dbReference>
<comment type="caution">
    <text evidence="6">The sequence shown here is derived from an EMBL/GenBank/DDBJ whole genome shotgun (WGS) entry which is preliminary data.</text>
</comment>
<reference evidence="6 7" key="1">
    <citation type="submission" date="2018-01" db="EMBL/GenBank/DDBJ databases">
        <title>Harnessing the power of phylogenomics to disentangle the directionality and signatures of interkingdom host jumping in the parasitic fungal genus Tolypocladium.</title>
        <authorList>
            <person name="Quandt C.A."/>
            <person name="Patterson W."/>
            <person name="Spatafora J.W."/>
        </authorList>
    </citation>
    <scope>NUCLEOTIDE SEQUENCE [LARGE SCALE GENOMIC DNA]</scope>
    <source>
        <strain evidence="6 7">NRBC 100945</strain>
    </source>
</reference>
<feature type="repeat" description="ANK" evidence="3">
    <location>
        <begin position="1374"/>
        <end position="1398"/>
    </location>
</feature>
<evidence type="ECO:0000256" key="1">
    <source>
        <dbReference type="ARBA" id="ARBA00022737"/>
    </source>
</evidence>
<dbReference type="InterPro" id="IPR027417">
    <property type="entry name" value="P-loop_NTPase"/>
</dbReference>
<feature type="repeat" description="ANK" evidence="3">
    <location>
        <begin position="1197"/>
        <end position="1221"/>
    </location>
</feature>
<accession>A0A2S4KT10</accession>
<protein>
    <submittedName>
        <fullName evidence="6">Uncharacterized protein</fullName>
    </submittedName>
</protein>
<dbReference type="InterPro" id="IPR002110">
    <property type="entry name" value="Ankyrin_rpt"/>
</dbReference>
<evidence type="ECO:0000313" key="7">
    <source>
        <dbReference type="Proteomes" id="UP000237481"/>
    </source>
</evidence>
<evidence type="ECO:0000256" key="3">
    <source>
        <dbReference type="PROSITE-ProRule" id="PRU00023"/>
    </source>
</evidence>
<dbReference type="STRING" id="94208.A0A2S4KT10"/>
<dbReference type="GO" id="GO:0009116">
    <property type="term" value="P:nucleoside metabolic process"/>
    <property type="evidence" value="ECO:0007669"/>
    <property type="project" value="InterPro"/>
</dbReference>
<dbReference type="Pfam" id="PF13637">
    <property type="entry name" value="Ank_4"/>
    <property type="match status" value="1"/>
</dbReference>
<dbReference type="InterPro" id="IPR035994">
    <property type="entry name" value="Nucleoside_phosphorylase_sf"/>
</dbReference>
<dbReference type="Gene3D" id="1.25.40.20">
    <property type="entry name" value="Ankyrin repeat-containing domain"/>
    <property type="match status" value="4"/>
</dbReference>
<dbReference type="SUPFAM" id="SSF52540">
    <property type="entry name" value="P-loop containing nucleoside triphosphate hydrolases"/>
    <property type="match status" value="1"/>
</dbReference>
<feature type="repeat" description="ANK" evidence="3">
    <location>
        <begin position="1231"/>
        <end position="1255"/>
    </location>
</feature>
<keyword evidence="7" id="KW-1185">Reference proteome</keyword>
<dbReference type="Pfam" id="PF01048">
    <property type="entry name" value="PNP_UDP_1"/>
    <property type="match status" value="1"/>
</dbReference>
<feature type="repeat" description="ANK" evidence="3">
    <location>
        <begin position="1408"/>
        <end position="1432"/>
    </location>
</feature>
<dbReference type="Pfam" id="PF24883">
    <property type="entry name" value="NPHP3_N"/>
    <property type="match status" value="1"/>
</dbReference>
<sequence>MSSSGHKGRRWADNVLEEPLPAAGLKQQRTDNGVQQRLPSHDDYTVGWVCALPLELGAARGMLDEEHEILPSRLGDSNTYTFGRIGRHNIVLACLPDYGTARAATVASNMRRSFPKIQIGLMVGIGGGVPGGGGGADIRLGDVVVGDLVVQYDLGKTVCHGRFERTGGSGRPPPVSLATAVKTLRGHHMLKPSRIPDILAEMLERHPRMAARYARPVAAPDRLFNAAYDHPELSGGGGAATCDDCNASRLLARPTRSDEHPIIHYGKIASGNQVIKHGVTRDRVAGDLGAVCFEMEAAGLVDAGFPCLVVRGISDYADSHKNKRWQEYAAATAAAYAKELLSVISANTPQQVLPVERSLLDLPGRRGVFLESLRFDEMDSRQLTVKKAHPETCDWLLNHSDYLHWLDPDEYANHHGFLWISGKPGTGKSTLMNFACEHEKSSKRGGAAAATIAFFFNARGAEIEKSTAGMYRSLIVQLLHKLPDLQQVLDPHLDLFPRTQKVQKGKRSSYSRDIETLRNIFATAVEKLGNTRLTCFIDALDECDDDQVQDMVDHFENLGERAVKVGIKLYICFSSRHYPHITVQYSRRLTLEKQTGHAHDLERYVRNKLKAGASPKVNDVREEILRKADGVFLWVILVVDILNKEFKNGRIFAVRRRLQEIPDRLSELFRDMLRRDSANFGDLRLCIQWILFTKRPLRREEFYYALASGLSTDSELRTELISESATVDDMNNYVISSSKGLAESAEASKNPTVQFIHESVRDFLFKDNGIRELWPEFGDDFESQSHETLKKCCHTYISVVSTFDYVIRDRGTHLSPPEAEKALRRLPFLEYAARHVLDHADSAAATTPQHGFLKEFDLRAWIKQRNICEKLKSRRYTQNANILYILAEKNLARLIQTVLQDDPRIDIPGERHRYPLFAALANSHRDAVRALLHIPGEVPLGNLHGWQSAGLHQLNLELETPRVEPSLESLDPGDRHRQTSLRCTAKGSHGILVSVLLPDMGSGDCNARGMDKTPLSGAVRRAPAKFINYTNIQSDDCQQCQARPPLSWAAEKTHEAIVQGLLEGVDTPLSRAAANGHKAIVRLLVEKGADIESKDSYEQISPPLAAANGDEETVQQLVEESADVDLKDSHGQTPLSRAAANGHEVIVRLLVEKGANIESKDSYGQTPLSWAAANGHEVIVQQLLATGRVDADTKDNYGRTPISWAAAKGQEAIVKLLLATGKVDADTKDNDGRTPISWAAAKGQEAIVKLLLATGEVDVDGKDNDGRTPLLWAAAKYIDRINNIEMGRMSNRSLQDDEKQIWLLEHMNREMFRMALGGRDNVIQQLLETGKVDIDIKDKDGRTPLSWAAANGNEDIVPLLLTTGKVDIDTKDNDGRTPLSWAAAKGSEDVVQQLLETGKVDIDIKDKDGRTPLSWAAANGHEDVVQQLLETGKVDIDAEDKDGQTPISWATANGDEDMVQQLLKTGKVDL</sequence>
<dbReference type="Pfam" id="PF12796">
    <property type="entry name" value="Ank_2"/>
    <property type="match status" value="4"/>
</dbReference>
<evidence type="ECO:0000256" key="2">
    <source>
        <dbReference type="ARBA" id="ARBA00023043"/>
    </source>
</evidence>
<feature type="domain" description="Nephrocystin 3-like N-terminal" evidence="5">
    <location>
        <begin position="391"/>
        <end position="576"/>
    </location>
</feature>
<feature type="repeat" description="ANK" evidence="3">
    <location>
        <begin position="1130"/>
        <end position="1162"/>
    </location>
</feature>
<proteinExistence type="predicted"/>
<dbReference type="InterPro" id="IPR000845">
    <property type="entry name" value="Nucleoside_phosphorylase_d"/>
</dbReference>